<gene>
    <name evidence="1" type="ORF">S40285_10822</name>
</gene>
<evidence type="ECO:0000313" key="2">
    <source>
        <dbReference type="Proteomes" id="UP000028524"/>
    </source>
</evidence>
<dbReference type="InParanoid" id="A0A084QSY3"/>
<protein>
    <submittedName>
        <fullName evidence="1">Uncharacterized protein</fullName>
    </submittedName>
</protein>
<dbReference type="AlphaFoldDB" id="A0A084QSY3"/>
<sequence>MRIIQKYNTFVLERIKSSVISEQPLTPTV</sequence>
<reference evidence="1 2" key="1">
    <citation type="journal article" date="2014" name="BMC Genomics">
        <title>Comparative genome sequencing reveals chemotype-specific gene clusters in the toxigenic black mold Stachybotrys.</title>
        <authorList>
            <person name="Semeiks J."/>
            <person name="Borek D."/>
            <person name="Otwinowski Z."/>
            <person name="Grishin N.V."/>
        </authorList>
    </citation>
    <scope>NUCLEOTIDE SEQUENCE [LARGE SCALE GENOMIC DNA]</scope>
    <source>
        <strain evidence="1 2">IBT 40285</strain>
    </source>
</reference>
<proteinExistence type="predicted"/>
<name>A0A084QSY3_STAC4</name>
<feature type="non-terminal residue" evidence="1">
    <location>
        <position position="29"/>
    </location>
</feature>
<dbReference type="Proteomes" id="UP000028524">
    <property type="component" value="Unassembled WGS sequence"/>
</dbReference>
<accession>A0A084QSY3</accession>
<evidence type="ECO:0000313" key="1">
    <source>
        <dbReference type="EMBL" id="KFA67068.1"/>
    </source>
</evidence>
<dbReference type="EMBL" id="KL660260">
    <property type="protein sequence ID" value="KFA67068.1"/>
    <property type="molecule type" value="Genomic_DNA"/>
</dbReference>
<organism evidence="1 2">
    <name type="scientific">Stachybotrys chlorohalonatus (strain IBT 40285)</name>
    <dbReference type="NCBI Taxonomy" id="1283841"/>
    <lineage>
        <taxon>Eukaryota</taxon>
        <taxon>Fungi</taxon>
        <taxon>Dikarya</taxon>
        <taxon>Ascomycota</taxon>
        <taxon>Pezizomycotina</taxon>
        <taxon>Sordariomycetes</taxon>
        <taxon>Hypocreomycetidae</taxon>
        <taxon>Hypocreales</taxon>
        <taxon>Stachybotryaceae</taxon>
        <taxon>Stachybotrys</taxon>
    </lineage>
</organism>
<keyword evidence="2" id="KW-1185">Reference proteome</keyword>
<dbReference type="HOGENOM" id="CLU_3412131_0_0_1"/>